<dbReference type="PANTHER" id="PTHR38445:SF9">
    <property type="entry name" value="HTH-TYPE TRANSCRIPTIONAL REPRESSOR YTRA"/>
    <property type="match status" value="1"/>
</dbReference>
<dbReference type="Proteomes" id="UP001203761">
    <property type="component" value="Unassembled WGS sequence"/>
</dbReference>
<dbReference type="CDD" id="cd07377">
    <property type="entry name" value="WHTH_GntR"/>
    <property type="match status" value="1"/>
</dbReference>
<dbReference type="Gene3D" id="1.10.10.10">
    <property type="entry name" value="Winged helix-like DNA-binding domain superfamily/Winged helix DNA-binding domain"/>
    <property type="match status" value="1"/>
</dbReference>
<accession>A0ABT0QY20</accession>
<dbReference type="RefSeq" id="WP_249736645.1">
    <property type="nucleotide sequence ID" value="NZ_JAKNCJ010000001.1"/>
</dbReference>
<dbReference type="PANTHER" id="PTHR38445">
    <property type="entry name" value="HTH-TYPE TRANSCRIPTIONAL REPRESSOR YTRA"/>
    <property type="match status" value="1"/>
</dbReference>
<organism evidence="5 6">
    <name type="scientific">Brachybacterium equifaecis</name>
    <dbReference type="NCBI Taxonomy" id="2910770"/>
    <lineage>
        <taxon>Bacteria</taxon>
        <taxon>Bacillati</taxon>
        <taxon>Actinomycetota</taxon>
        <taxon>Actinomycetes</taxon>
        <taxon>Micrococcales</taxon>
        <taxon>Dermabacteraceae</taxon>
        <taxon>Brachybacterium</taxon>
    </lineage>
</organism>
<evidence type="ECO:0000256" key="2">
    <source>
        <dbReference type="ARBA" id="ARBA00023125"/>
    </source>
</evidence>
<protein>
    <submittedName>
        <fullName evidence="5">GntR family transcriptional regulator</fullName>
    </submittedName>
</protein>
<evidence type="ECO:0000256" key="1">
    <source>
        <dbReference type="ARBA" id="ARBA00023015"/>
    </source>
</evidence>
<proteinExistence type="predicted"/>
<dbReference type="EMBL" id="JAKNCJ010000001">
    <property type="protein sequence ID" value="MCL6422549.1"/>
    <property type="molecule type" value="Genomic_DNA"/>
</dbReference>
<comment type="caution">
    <text evidence="5">The sequence shown here is derived from an EMBL/GenBank/DDBJ whole genome shotgun (WGS) entry which is preliminary data.</text>
</comment>
<feature type="domain" description="HTH gntR-type" evidence="4">
    <location>
        <begin position="12"/>
        <end position="80"/>
    </location>
</feature>
<dbReference type="InterPro" id="IPR036388">
    <property type="entry name" value="WH-like_DNA-bd_sf"/>
</dbReference>
<dbReference type="PROSITE" id="PS50949">
    <property type="entry name" value="HTH_GNTR"/>
    <property type="match status" value="1"/>
</dbReference>
<reference evidence="5" key="1">
    <citation type="submission" date="2022-02" db="EMBL/GenBank/DDBJ databases">
        <authorList>
            <person name="Lee M."/>
            <person name="Kim S.-J."/>
            <person name="Jung M.-Y."/>
        </authorList>
    </citation>
    <scope>NUCLEOTIDE SEQUENCE</scope>
    <source>
        <strain evidence="5">JHP9</strain>
    </source>
</reference>
<dbReference type="Pfam" id="PF00392">
    <property type="entry name" value="GntR"/>
    <property type="match status" value="1"/>
</dbReference>
<name>A0ABT0QY20_9MICO</name>
<keyword evidence="6" id="KW-1185">Reference proteome</keyword>
<dbReference type="InterPro" id="IPR036390">
    <property type="entry name" value="WH_DNA-bd_sf"/>
</dbReference>
<evidence type="ECO:0000313" key="5">
    <source>
        <dbReference type="EMBL" id="MCL6422549.1"/>
    </source>
</evidence>
<keyword evidence="3" id="KW-0804">Transcription</keyword>
<gene>
    <name evidence="5" type="ORF">Bequi_03975</name>
</gene>
<evidence type="ECO:0000313" key="6">
    <source>
        <dbReference type="Proteomes" id="UP001203761"/>
    </source>
</evidence>
<dbReference type="InterPro" id="IPR000524">
    <property type="entry name" value="Tscrpt_reg_HTH_GntR"/>
</dbReference>
<sequence>MSRILIDLADPTPPYEQIRRGILEQLALGALKAGDRLPTIRALARDLGVAPGTVGRAFKELEEAGVLETRRGGGTTVAASAASLLPQPSAPADAIDEDLLRLAQDFIAASRSDGHEDAAITEAVRVALRRDQPA</sequence>
<dbReference type="SUPFAM" id="SSF46785">
    <property type="entry name" value="Winged helix' DNA-binding domain"/>
    <property type="match status" value="1"/>
</dbReference>
<keyword evidence="2" id="KW-0238">DNA-binding</keyword>
<keyword evidence="1" id="KW-0805">Transcription regulation</keyword>
<evidence type="ECO:0000256" key="3">
    <source>
        <dbReference type="ARBA" id="ARBA00023163"/>
    </source>
</evidence>
<evidence type="ECO:0000259" key="4">
    <source>
        <dbReference type="PROSITE" id="PS50949"/>
    </source>
</evidence>
<dbReference type="SMART" id="SM00345">
    <property type="entry name" value="HTH_GNTR"/>
    <property type="match status" value="1"/>
</dbReference>